<feature type="region of interest" description="Disordered" evidence="1">
    <location>
        <begin position="47"/>
        <end position="81"/>
    </location>
</feature>
<gene>
    <name evidence="2" type="ORF">EGI11_03225</name>
</gene>
<comment type="caution">
    <text evidence="2">The sequence shown here is derived from an EMBL/GenBank/DDBJ whole genome shotgun (WGS) entry which is preliminary data.</text>
</comment>
<proteinExistence type="predicted"/>
<dbReference type="AlphaFoldDB" id="A0A3N0WXS5"/>
<evidence type="ECO:0000313" key="2">
    <source>
        <dbReference type="EMBL" id="ROI09783.1"/>
    </source>
</evidence>
<dbReference type="RefSeq" id="WP_123265036.1">
    <property type="nucleotide sequence ID" value="NZ_RJUG01000002.1"/>
</dbReference>
<feature type="compositionally biased region" description="Basic and acidic residues" evidence="1">
    <location>
        <begin position="57"/>
        <end position="68"/>
    </location>
</feature>
<reference evidence="3" key="1">
    <citation type="submission" date="2018-11" db="EMBL/GenBank/DDBJ databases">
        <title>Proposal to divide the Flavobacteriaceae and reorganize its genera based on Amino Acid Identity values calculated from whole genome sequences.</title>
        <authorList>
            <person name="Nicholson A.C."/>
            <person name="Gulvik C.A."/>
            <person name="Whitney A.M."/>
            <person name="Humrighouse B.W."/>
            <person name="Bell M."/>
            <person name="Holmens B."/>
            <person name="Steigerwalt A."/>
            <person name="Villarma A."/>
            <person name="Sheth M."/>
            <person name="Batra D."/>
            <person name="Pryor J."/>
            <person name="Bernardet J.-F."/>
            <person name="Hugo C."/>
            <person name="Kampfer P."/>
            <person name="Newman J."/>
            <person name="Mcquiston J.R."/>
        </authorList>
    </citation>
    <scope>NUCLEOTIDE SEQUENCE [LARGE SCALE GENOMIC DNA]</scope>
    <source>
        <strain evidence="3">H3056</strain>
    </source>
</reference>
<evidence type="ECO:0000313" key="3">
    <source>
        <dbReference type="Proteomes" id="UP000270224"/>
    </source>
</evidence>
<evidence type="ECO:0000256" key="1">
    <source>
        <dbReference type="SAM" id="MobiDB-lite"/>
    </source>
</evidence>
<dbReference type="Proteomes" id="UP000270224">
    <property type="component" value="Unassembled WGS sequence"/>
</dbReference>
<sequence length="164" mass="19104">MAGNNIKKLENIMRRAATQLPDSMLQIFEVEGLAFISKNFRDQGFNDSGLQKWKPRKTTDRQGRDITRYRTNRKGNAGDFTKFGRENLNRAILVGHNTGGDKLKSSFRSRRDKKKATIYTYKKYAKVHNEGSDTMPERKFFGRSKYLNDKIETKVKKLLDKTFK</sequence>
<name>A0A3N0WXS5_9FLAO</name>
<protein>
    <submittedName>
        <fullName evidence="2">Phage morphogenesis protein</fullName>
    </submittedName>
</protein>
<dbReference type="OrthoDB" id="964176at2"/>
<accession>A0A3N0WXS5</accession>
<organism evidence="2 3">
    <name type="scientific">Kaistella daneshvariae</name>
    <dbReference type="NCBI Taxonomy" id="2487074"/>
    <lineage>
        <taxon>Bacteria</taxon>
        <taxon>Pseudomonadati</taxon>
        <taxon>Bacteroidota</taxon>
        <taxon>Flavobacteriia</taxon>
        <taxon>Flavobacteriales</taxon>
        <taxon>Weeksellaceae</taxon>
        <taxon>Chryseobacterium group</taxon>
        <taxon>Kaistella</taxon>
    </lineage>
</organism>
<dbReference type="EMBL" id="RJUG01000002">
    <property type="protein sequence ID" value="ROI09783.1"/>
    <property type="molecule type" value="Genomic_DNA"/>
</dbReference>